<evidence type="ECO:0008006" key="2">
    <source>
        <dbReference type="Google" id="ProtNLM"/>
    </source>
</evidence>
<proteinExistence type="predicted"/>
<accession>A0A6J5SSW6</accession>
<name>A0A6J5SSW6_9CAUD</name>
<dbReference type="EMBL" id="LR797468">
    <property type="protein sequence ID" value="CAB4218399.1"/>
    <property type="molecule type" value="Genomic_DNA"/>
</dbReference>
<evidence type="ECO:0000313" key="1">
    <source>
        <dbReference type="EMBL" id="CAB4218399.1"/>
    </source>
</evidence>
<organism evidence="1">
    <name type="scientific">uncultured Caudovirales phage</name>
    <dbReference type="NCBI Taxonomy" id="2100421"/>
    <lineage>
        <taxon>Viruses</taxon>
        <taxon>Duplodnaviria</taxon>
        <taxon>Heunggongvirae</taxon>
        <taxon>Uroviricota</taxon>
        <taxon>Caudoviricetes</taxon>
        <taxon>Peduoviridae</taxon>
        <taxon>Maltschvirus</taxon>
        <taxon>Maltschvirus maltsch</taxon>
    </lineage>
</organism>
<sequence>MILEDDVEFAEKFFEKLNEVWIDDFDMLYLNATDGIYMKPKEFNENLLKVSECYGTFGYILNSRFYDEVLKWLKSESHPVDKVYSMFIQFFKVYKVKKPLVFHRRGVSDIQGVVPKNYKHLERGQRA</sequence>
<gene>
    <name evidence="1" type="ORF">UFOVP1605_24</name>
</gene>
<reference evidence="1" key="1">
    <citation type="submission" date="2020-05" db="EMBL/GenBank/DDBJ databases">
        <authorList>
            <person name="Chiriac C."/>
            <person name="Salcher M."/>
            <person name="Ghai R."/>
            <person name="Kavagutti S V."/>
        </authorList>
    </citation>
    <scope>NUCLEOTIDE SEQUENCE</scope>
</reference>
<protein>
    <recommendedName>
        <fullName evidence="2">Glycosyl transferase, family 25</fullName>
    </recommendedName>
</protein>